<evidence type="ECO:0000313" key="1">
    <source>
        <dbReference type="EMBL" id="DAF51012.1"/>
    </source>
</evidence>
<dbReference type="EMBL" id="BK032608">
    <property type="protein sequence ID" value="DAF51012.1"/>
    <property type="molecule type" value="Genomic_DNA"/>
</dbReference>
<proteinExistence type="predicted"/>
<organism evidence="1">
    <name type="scientific">Siphoviridae sp. ctFIm6</name>
    <dbReference type="NCBI Taxonomy" id="2827818"/>
    <lineage>
        <taxon>Viruses</taxon>
        <taxon>Duplodnaviria</taxon>
        <taxon>Heunggongvirae</taxon>
        <taxon>Uroviricota</taxon>
        <taxon>Caudoviricetes</taxon>
    </lineage>
</organism>
<reference evidence="1" key="1">
    <citation type="journal article" date="2021" name="Proc. Natl. Acad. Sci. U.S.A.">
        <title>A Catalog of Tens of Thousands of Viruses from Human Metagenomes Reveals Hidden Associations with Chronic Diseases.</title>
        <authorList>
            <person name="Tisza M.J."/>
            <person name="Buck C.B."/>
        </authorList>
    </citation>
    <scope>NUCLEOTIDE SEQUENCE</scope>
    <source>
        <strain evidence="1">CtFIm6</strain>
    </source>
</reference>
<evidence type="ECO:0008006" key="2">
    <source>
        <dbReference type="Google" id="ProtNLM"/>
    </source>
</evidence>
<protein>
    <recommendedName>
        <fullName evidence="2">DUF2634 domain-containing protein</fullName>
    </recommendedName>
</protein>
<accession>A0A8S5SIX5</accession>
<name>A0A8S5SIX5_9CAUD</name>
<sequence length="144" mass="16037">MANMFPDIPTNVPAQTADSIGRVPAFDSTTERFLLRDGALVERTGRAAVRQWFDLMLRQQIDRVPIYTTDNEVKLGVDRSLLGQHLPSGLASAEIERNVRETASFCPAVRTIRDLTVSRRGRACHVEFTAVLHDDETVEVSADV</sequence>